<gene>
    <name evidence="1" type="primary">68</name>
    <name evidence="1" type="ORF">PBI_SOUR_68</name>
</gene>
<name>A0A2U8UKN4_9CAUD</name>
<reference evidence="2" key="1">
    <citation type="submission" date="2018-03" db="EMBL/GenBank/DDBJ databases">
        <authorList>
            <person name="Keele B.F."/>
        </authorList>
    </citation>
    <scope>NUCLEOTIDE SEQUENCE [LARGE SCALE GENOMIC DNA]</scope>
</reference>
<protein>
    <submittedName>
        <fullName evidence="1">DNA binding protein</fullName>
    </submittedName>
</protein>
<keyword evidence="2" id="KW-1185">Reference proteome</keyword>
<dbReference type="Proteomes" id="UP000246591">
    <property type="component" value="Segment"/>
</dbReference>
<sequence length="71" mass="7877">MSIDTLTTEQATIAFAASRYAETKAFDVEVERLAADLRVDEDEAERLLGNWVENGGESYTGRHRRGATAWG</sequence>
<evidence type="ECO:0000313" key="2">
    <source>
        <dbReference type="Proteomes" id="UP000246591"/>
    </source>
</evidence>
<dbReference type="EMBL" id="MH153810">
    <property type="protein sequence ID" value="AWN04269.1"/>
    <property type="molecule type" value="Genomic_DNA"/>
</dbReference>
<accession>A0A2U8UKN4</accession>
<proteinExistence type="predicted"/>
<organism evidence="1 2">
    <name type="scientific">Gordonia phage Sour</name>
    <dbReference type="NCBI Taxonomy" id="2182349"/>
    <lineage>
        <taxon>Viruses</taxon>
        <taxon>Duplodnaviria</taxon>
        <taxon>Heunggongvirae</taxon>
        <taxon>Uroviricota</taxon>
        <taxon>Caudoviricetes</taxon>
        <taxon>Sourvirus</taxon>
        <taxon>Sourvirus sour</taxon>
    </lineage>
</organism>
<dbReference type="GeneID" id="40102533"/>
<evidence type="ECO:0000313" key="1">
    <source>
        <dbReference type="EMBL" id="AWN04269.1"/>
    </source>
</evidence>
<dbReference type="RefSeq" id="YP_009625639.1">
    <property type="nucleotide sequence ID" value="NC_042132.1"/>
</dbReference>
<dbReference type="KEGG" id="vg:40102533"/>